<sequence length="1680" mass="183651">MLKRMKQLAPNIIAITLAGAAAFTSLPVSAAPETVAGGYVIDMERLPKVHFSKHKDWETLYQTAWNSHKSNITPITKALNPELTTDDTTSYYVDEAFDETIFQWDTLFMMMFDKYGIHEFPTLNSMDNFYYHQTDAEDDSDGYICRRINQSNGQLSYSNYLTVDAINPPMFAWAEWEQYQIHGDLSRFTKKIKEKAIIDRLDAYWQFIKRTRTHKSGPAKGLYVSNGQGNGLDNTPNQDWHGWGQAANDMSIQQVQAAHYLVRILEEILAKDETLTPADRTKYQEMKEKYQREEADLKQLVREKLWSEDGSFFFNMNASTGEFTNIATPTGLWALAAGVATKEQADRMIKEYVLNSNKMFRPNGLATVCYDYSTFKPTGGYWNGAIWSPTSYQWIKGLQNYGYDELAFKEAVRHTNALADVCVNGAYDRYGKFLHTLWENYSSEYSIPGSTEHSDTQPSRSNFVGWAGALGIGSVIENIVGITIKGNENVIEWDIKLTEAFGVDNLYFNGADGENFVNLSCSERMNDTSGATLTVKADHDFELRVKVGGKSQTIQVAAGNHEYSIDGADGNETYLGIRPNKRADASFTAEQIDAADSAILFGDEGTSPRADGLPNQIEKGNKKIFNVNTVGYHRTNSKYPTSLRDSKVMRALGSENAKEYSKTTSPHGSEGFMFMVPASNTMQTAKALIGVKNGTAKVEADLLDASEVTKTAELKGSGEETVYAVEIPNCASKDTDMMVTVTMKQDGKEQGEISLKAIVLENGGSRVLEAPVQVKAESENTALLVSASAPEGISYDSYRVYYKTADNTSWNVKNTKTLPCKLEGLSNYKRYDVLVTGIKDGTESANSESVSEIPEEVKRTDAQRAYYDWLEVQEKVLNGNTDFSNIISNLNFDVKGPTYGTKFIFSSDSHLSKYGLRNNGSVANPVLPLPDIATVLKADASCGGKTIKITVPAVVKAMAANAIPYVSGKKGELTSGTINLTAEGTVDWAQFHSESTENYIRKEQAETKIKNFQVIDGIDGKINDGTFSFESTDGTGTPVDRSGISARSLHDGFTLELPYSDKMQEAKFYANAWGGDVTLEIAVNNTVFYSGTFGKDDSSGMAGQEFVITYKVPSASDKVTAKLYCSNDLGQWGGCVTALQALTIKETEESIPIPEAEDSQVVFGTHTAPESVNLTEEGAVDWNLFTVTDLEQIEKKTGSRGIANLSAIQAVTKLNPNSSDTMFSFTDGTNNAAGNYSKGIVFEKAGNGITFDLPYSARKQTVGIHLGAWSAKVKINASVVKDGQTRKEYTQFFDTGAQANSEPAKYGMISMEYLLKDADSHLHMEISNDTLYDGTWGNFNLGAITLSGSFYVSAEQSENGNIFITNPIASPGETVTVFAVADAGYELAEESLKYYTEESVNGTAVKDGVFVMPLGNVTIKAKFLKKPEIADKKELHAAIEQAKNLQETNYTPESWAEFQKVLAKVTAVLNNKEASAEEVKAAEAELHAALKNLVIKKAEPPKPVQAASISIHAPSKKLAAGKKVKLTASILPEQTANKTVTWSVSNTKYASISQAGVIKLKKAGIGKTVTVTAAAADGSKKTAVYKIRIMKRAVKSIKLSAPAKKAKAGKAVKLKAKIKTTGKGTVNRTLTWSSSNTKYATVNQKGIVKTTKAGKGKTVTITAVSTDGSNKKAKMKLKIT</sequence>
<keyword evidence="2" id="KW-1185">Reference proteome</keyword>
<accession>A0AC61QYD5</accession>
<dbReference type="Proteomes" id="UP000307720">
    <property type="component" value="Unassembled WGS sequence"/>
</dbReference>
<organism evidence="1 2">
    <name type="scientific">Hominisplanchenecus murintestinalis</name>
    <dbReference type="NCBI Taxonomy" id="2941517"/>
    <lineage>
        <taxon>Bacteria</taxon>
        <taxon>Bacillati</taxon>
        <taxon>Bacillota</taxon>
        <taxon>Clostridia</taxon>
        <taxon>Lachnospirales</taxon>
        <taxon>Lachnospiraceae</taxon>
        <taxon>Hominisplanchenecus</taxon>
    </lineage>
</organism>
<evidence type="ECO:0000313" key="1">
    <source>
        <dbReference type="EMBL" id="TGX98230.1"/>
    </source>
</evidence>
<protein>
    <submittedName>
        <fullName evidence="1">Uncharacterized protein</fullName>
    </submittedName>
</protein>
<reference evidence="1" key="1">
    <citation type="submission" date="2019-04" db="EMBL/GenBank/DDBJ databases">
        <title>Microbes associate with the intestines of laboratory mice.</title>
        <authorList>
            <person name="Navarre W."/>
            <person name="Wong E."/>
            <person name="Huang K."/>
            <person name="Tropini C."/>
            <person name="Ng K."/>
            <person name="Yu B."/>
        </authorList>
    </citation>
    <scope>NUCLEOTIDE SEQUENCE</scope>
    <source>
        <strain evidence="1">NM72_1-8</strain>
    </source>
</reference>
<evidence type="ECO:0000313" key="2">
    <source>
        <dbReference type="Proteomes" id="UP000307720"/>
    </source>
</evidence>
<comment type="caution">
    <text evidence="1">The sequence shown here is derived from an EMBL/GenBank/DDBJ whole genome shotgun (WGS) entry which is preliminary data.</text>
</comment>
<proteinExistence type="predicted"/>
<dbReference type="EMBL" id="SRZB01000020">
    <property type="protein sequence ID" value="TGX98230.1"/>
    <property type="molecule type" value="Genomic_DNA"/>
</dbReference>
<name>A0AC61QYD5_9FIRM</name>
<gene>
    <name evidence="1" type="ORF">E5357_09725</name>
</gene>